<dbReference type="EMBL" id="AMEQ01000040">
    <property type="protein sequence ID" value="EKY00217.1"/>
    <property type="molecule type" value="Genomic_DNA"/>
</dbReference>
<dbReference type="Gene3D" id="4.10.1250.10">
    <property type="entry name" value="Aminomethyltransferase fragment"/>
    <property type="match status" value="1"/>
</dbReference>
<keyword evidence="3 7" id="KW-0032">Aminotransferase</keyword>
<evidence type="ECO:0000256" key="2">
    <source>
        <dbReference type="ARBA" id="ARBA00012616"/>
    </source>
</evidence>
<gene>
    <name evidence="7" type="primary">gcvT</name>
    <name evidence="11" type="ORF">HMPREF9134_01548</name>
</gene>
<dbReference type="GO" id="GO:0005829">
    <property type="term" value="C:cytosol"/>
    <property type="evidence" value="ECO:0007669"/>
    <property type="project" value="TreeGrafter"/>
</dbReference>
<comment type="similarity">
    <text evidence="1 7">Belongs to the GcvT family.</text>
</comment>
<dbReference type="SUPFAM" id="SSF101790">
    <property type="entry name" value="Aminomethyltransferase beta-barrel domain"/>
    <property type="match status" value="1"/>
</dbReference>
<feature type="domain" description="GCVT N-terminal" evidence="9">
    <location>
        <begin position="28"/>
        <end position="283"/>
    </location>
</feature>
<dbReference type="FunFam" id="3.30.70.1400:FF:000001">
    <property type="entry name" value="Aminomethyltransferase"/>
    <property type="match status" value="1"/>
</dbReference>
<name>L1NAI1_9PORP</name>
<feature type="domain" description="Aminomethyltransferase C-terminal" evidence="10">
    <location>
        <begin position="304"/>
        <end position="381"/>
    </location>
</feature>
<dbReference type="InterPro" id="IPR027266">
    <property type="entry name" value="TrmE/GcvT-like"/>
</dbReference>
<dbReference type="NCBIfam" id="TIGR00528">
    <property type="entry name" value="gcvT"/>
    <property type="match status" value="1"/>
</dbReference>
<evidence type="ECO:0000256" key="8">
    <source>
        <dbReference type="PIRSR" id="PIRSR006487-1"/>
    </source>
</evidence>
<keyword evidence="4 7" id="KW-0808">Transferase</keyword>
<dbReference type="PANTHER" id="PTHR43757">
    <property type="entry name" value="AMINOMETHYLTRANSFERASE"/>
    <property type="match status" value="1"/>
</dbReference>
<dbReference type="HOGENOM" id="CLU_007884_10_2_10"/>
<feature type="binding site" evidence="8">
    <location>
        <position position="217"/>
    </location>
    <ligand>
        <name>substrate</name>
    </ligand>
</feature>
<comment type="function">
    <text evidence="7">The glycine cleavage system catalyzes the degradation of glycine.</text>
</comment>
<dbReference type="GO" id="GO:0004047">
    <property type="term" value="F:aminomethyltransferase activity"/>
    <property type="evidence" value="ECO:0007669"/>
    <property type="project" value="UniProtKB-UniRule"/>
</dbReference>
<keyword evidence="11" id="KW-0489">Methyltransferase</keyword>
<dbReference type="Pfam" id="PF08669">
    <property type="entry name" value="GCV_T_C"/>
    <property type="match status" value="1"/>
</dbReference>
<dbReference type="Gene3D" id="2.40.30.110">
    <property type="entry name" value="Aminomethyltransferase beta-barrel domains"/>
    <property type="match status" value="1"/>
</dbReference>
<dbReference type="Gene3D" id="3.30.70.1400">
    <property type="entry name" value="Aminomethyltransferase beta-barrel domains"/>
    <property type="match status" value="1"/>
</dbReference>
<dbReference type="PANTHER" id="PTHR43757:SF2">
    <property type="entry name" value="AMINOMETHYLTRANSFERASE, MITOCHONDRIAL"/>
    <property type="match status" value="1"/>
</dbReference>
<evidence type="ECO:0000256" key="5">
    <source>
        <dbReference type="ARBA" id="ARBA00031395"/>
    </source>
</evidence>
<evidence type="ECO:0000313" key="11">
    <source>
        <dbReference type="EMBL" id="EKY00217.1"/>
    </source>
</evidence>
<reference evidence="11 12" key="1">
    <citation type="submission" date="2012-05" db="EMBL/GenBank/DDBJ databases">
        <authorList>
            <person name="Weinstock G."/>
            <person name="Sodergren E."/>
            <person name="Lobos E.A."/>
            <person name="Fulton L."/>
            <person name="Fulton R."/>
            <person name="Courtney L."/>
            <person name="Fronick C."/>
            <person name="O'Laughlin M."/>
            <person name="Godfrey J."/>
            <person name="Wilson R.M."/>
            <person name="Miner T."/>
            <person name="Farmer C."/>
            <person name="Delehaunty K."/>
            <person name="Cordes M."/>
            <person name="Minx P."/>
            <person name="Tomlinson C."/>
            <person name="Chen J."/>
            <person name="Wollam A."/>
            <person name="Pepin K.H."/>
            <person name="Bhonagiri V."/>
            <person name="Zhang X."/>
            <person name="Suruliraj S."/>
            <person name="Warren W."/>
            <person name="Mitreva M."/>
            <person name="Mardis E.R."/>
            <person name="Wilson R.K."/>
        </authorList>
    </citation>
    <scope>NUCLEOTIDE SEQUENCE [LARGE SCALE GENOMIC DNA]</scope>
    <source>
        <strain evidence="11 12">F0037</strain>
    </source>
</reference>
<evidence type="ECO:0000256" key="3">
    <source>
        <dbReference type="ARBA" id="ARBA00022576"/>
    </source>
</evidence>
<evidence type="ECO:0000256" key="4">
    <source>
        <dbReference type="ARBA" id="ARBA00022679"/>
    </source>
</evidence>
<evidence type="ECO:0000259" key="9">
    <source>
        <dbReference type="Pfam" id="PF01571"/>
    </source>
</evidence>
<dbReference type="AlphaFoldDB" id="L1NAI1"/>
<evidence type="ECO:0000313" key="12">
    <source>
        <dbReference type="Proteomes" id="UP000010408"/>
    </source>
</evidence>
<sequence>MRSYYLWHTQVQLQTTKYIDNMKTTPFTAIHKALGAKMHEFAGYDMPIEYSTGIIDEHMTVVKGVGVFDVSHMGEFWVKGPKALQFVQDITSNDAAKLKVGDIQYTCFPNAEGGIVDDLLVYHYEEEKYLLVVNAANIDKDWAWCQAHNAVGAELENSSDNVAQLAIQGPLATQVLQRLTSVNLSEIPYYTFKVGEFAGCPDVILSNTGYTGAGGFELYFYPQYGEKIWNAIFEAGKPEGIRPIGLGARDTLRLEMGFCLYGNDITDKTSPLEAGLGWITKFKDDKNFPSKAFLEQQKAEGVTRKLIAFRLKDKGIPRSHYEIADAEGNVIGEVTSGTMSPTLKVGIGMGYVKKEFAALGTPIYIMVRGRGLAAEVVKPPMRSAE</sequence>
<dbReference type="NCBIfam" id="NF001567">
    <property type="entry name" value="PRK00389.1"/>
    <property type="match status" value="1"/>
</dbReference>
<dbReference type="FunFam" id="2.40.30.110:FF:000003">
    <property type="entry name" value="Aminomethyltransferase"/>
    <property type="match status" value="1"/>
</dbReference>
<dbReference type="GO" id="GO:0032259">
    <property type="term" value="P:methylation"/>
    <property type="evidence" value="ECO:0007669"/>
    <property type="project" value="UniProtKB-KW"/>
</dbReference>
<dbReference type="EC" id="2.1.2.10" evidence="2 7"/>
<dbReference type="eggNOG" id="COG0404">
    <property type="taxonomic scope" value="Bacteria"/>
</dbReference>
<dbReference type="SUPFAM" id="SSF103025">
    <property type="entry name" value="Folate-binding domain"/>
    <property type="match status" value="1"/>
</dbReference>
<dbReference type="InterPro" id="IPR006222">
    <property type="entry name" value="GCVT_N"/>
</dbReference>
<comment type="caution">
    <text evidence="11">The sequence shown here is derived from an EMBL/GenBank/DDBJ whole genome shotgun (WGS) entry which is preliminary data.</text>
</comment>
<evidence type="ECO:0000259" key="10">
    <source>
        <dbReference type="Pfam" id="PF08669"/>
    </source>
</evidence>
<proteinExistence type="inferred from homology"/>
<dbReference type="PIRSF" id="PIRSF006487">
    <property type="entry name" value="GcvT"/>
    <property type="match status" value="1"/>
</dbReference>
<dbReference type="InterPro" id="IPR022903">
    <property type="entry name" value="GcvT_bac"/>
</dbReference>
<dbReference type="InterPro" id="IPR013977">
    <property type="entry name" value="GcvT_C"/>
</dbReference>
<comment type="catalytic activity">
    <reaction evidence="6 7">
        <text>N(6)-[(R)-S(8)-aminomethyldihydrolipoyl]-L-lysyl-[protein] + (6S)-5,6,7,8-tetrahydrofolate = N(6)-[(R)-dihydrolipoyl]-L-lysyl-[protein] + (6R)-5,10-methylene-5,6,7,8-tetrahydrofolate + NH4(+)</text>
        <dbReference type="Rhea" id="RHEA:16945"/>
        <dbReference type="Rhea" id="RHEA-COMP:10475"/>
        <dbReference type="Rhea" id="RHEA-COMP:10492"/>
        <dbReference type="ChEBI" id="CHEBI:15636"/>
        <dbReference type="ChEBI" id="CHEBI:28938"/>
        <dbReference type="ChEBI" id="CHEBI:57453"/>
        <dbReference type="ChEBI" id="CHEBI:83100"/>
        <dbReference type="ChEBI" id="CHEBI:83143"/>
        <dbReference type="EC" id="2.1.2.10"/>
    </reaction>
</comment>
<evidence type="ECO:0000256" key="1">
    <source>
        <dbReference type="ARBA" id="ARBA00008609"/>
    </source>
</evidence>
<dbReference type="STRING" id="1127696.HMPREF9134_01548"/>
<evidence type="ECO:0000256" key="7">
    <source>
        <dbReference type="HAMAP-Rule" id="MF_00259"/>
    </source>
</evidence>
<dbReference type="InterPro" id="IPR028896">
    <property type="entry name" value="GcvT/YgfZ/DmdA"/>
</dbReference>
<comment type="subunit">
    <text evidence="7">The glycine cleavage system is composed of four proteins: P, T, L and H.</text>
</comment>
<organism evidence="11 12">
    <name type="scientific">Porphyromonas catoniae F0037</name>
    <dbReference type="NCBI Taxonomy" id="1127696"/>
    <lineage>
        <taxon>Bacteria</taxon>
        <taxon>Pseudomonadati</taxon>
        <taxon>Bacteroidota</taxon>
        <taxon>Bacteroidia</taxon>
        <taxon>Bacteroidales</taxon>
        <taxon>Porphyromonadaceae</taxon>
        <taxon>Porphyromonas</taxon>
    </lineage>
</organism>
<dbReference type="InterPro" id="IPR029043">
    <property type="entry name" value="GcvT/YgfZ_C"/>
</dbReference>
<dbReference type="HAMAP" id="MF_00259">
    <property type="entry name" value="GcvT"/>
    <property type="match status" value="1"/>
</dbReference>
<dbReference type="GO" id="GO:0005960">
    <property type="term" value="C:glycine cleavage complex"/>
    <property type="evidence" value="ECO:0007669"/>
    <property type="project" value="InterPro"/>
</dbReference>
<accession>L1NAI1</accession>
<dbReference type="PATRIC" id="fig|1127696.3.peg.1398"/>
<dbReference type="InterPro" id="IPR006223">
    <property type="entry name" value="GcvT"/>
</dbReference>
<dbReference type="GO" id="GO:0008483">
    <property type="term" value="F:transaminase activity"/>
    <property type="evidence" value="ECO:0007669"/>
    <property type="project" value="UniProtKB-KW"/>
</dbReference>
<dbReference type="GO" id="GO:0008168">
    <property type="term" value="F:methyltransferase activity"/>
    <property type="evidence" value="ECO:0007669"/>
    <property type="project" value="UniProtKB-KW"/>
</dbReference>
<evidence type="ECO:0000256" key="6">
    <source>
        <dbReference type="ARBA" id="ARBA00047665"/>
    </source>
</evidence>
<dbReference type="Proteomes" id="UP000010408">
    <property type="component" value="Unassembled WGS sequence"/>
</dbReference>
<dbReference type="Pfam" id="PF01571">
    <property type="entry name" value="GCV_T"/>
    <property type="match status" value="1"/>
</dbReference>
<dbReference type="GO" id="GO:0019464">
    <property type="term" value="P:glycine decarboxylation via glycine cleavage system"/>
    <property type="evidence" value="ECO:0007669"/>
    <property type="project" value="UniProtKB-UniRule"/>
</dbReference>
<protein>
    <recommendedName>
        <fullName evidence="2 7">Aminomethyltransferase</fullName>
        <ecNumber evidence="2 7">2.1.2.10</ecNumber>
    </recommendedName>
    <alternativeName>
        <fullName evidence="5 7">Glycine cleavage system T protein</fullName>
    </alternativeName>
</protein>
<dbReference type="Gene3D" id="3.30.1360.120">
    <property type="entry name" value="Probable tRNA modification gtpase trme, domain 1"/>
    <property type="match status" value="1"/>
</dbReference>